<dbReference type="GO" id="GO:0015095">
    <property type="term" value="F:magnesium ion transmembrane transporter activity"/>
    <property type="evidence" value="ECO:0007669"/>
    <property type="project" value="TreeGrafter"/>
</dbReference>
<name>A0A3N4M3Q8_9PEZI</name>
<dbReference type="PANTHER" id="PTHR46494:SF1">
    <property type="entry name" value="CORA FAMILY METAL ION TRANSPORTER (EUROFUNG)"/>
    <property type="match status" value="1"/>
</dbReference>
<feature type="transmembrane region" description="Helical" evidence="9">
    <location>
        <begin position="489"/>
        <end position="511"/>
    </location>
</feature>
<evidence type="ECO:0000256" key="6">
    <source>
        <dbReference type="ARBA" id="ARBA00022989"/>
    </source>
</evidence>
<dbReference type="Proteomes" id="UP000267821">
    <property type="component" value="Unassembled WGS sequence"/>
</dbReference>
<dbReference type="Gene3D" id="1.20.58.340">
    <property type="entry name" value="Magnesium transport protein CorA, transmembrane region"/>
    <property type="match status" value="2"/>
</dbReference>
<keyword evidence="7 9" id="KW-0472">Membrane</keyword>
<keyword evidence="5 9" id="KW-0812">Transmembrane</keyword>
<dbReference type="GO" id="GO:0015087">
    <property type="term" value="F:cobalt ion transmembrane transporter activity"/>
    <property type="evidence" value="ECO:0007669"/>
    <property type="project" value="TreeGrafter"/>
</dbReference>
<reference evidence="10 11" key="1">
    <citation type="journal article" date="2018" name="Nat. Ecol. Evol.">
        <title>Pezizomycetes genomes reveal the molecular basis of ectomycorrhizal truffle lifestyle.</title>
        <authorList>
            <person name="Murat C."/>
            <person name="Payen T."/>
            <person name="Noel B."/>
            <person name="Kuo A."/>
            <person name="Morin E."/>
            <person name="Chen J."/>
            <person name="Kohler A."/>
            <person name="Krizsan K."/>
            <person name="Balestrini R."/>
            <person name="Da Silva C."/>
            <person name="Montanini B."/>
            <person name="Hainaut M."/>
            <person name="Levati E."/>
            <person name="Barry K.W."/>
            <person name="Belfiori B."/>
            <person name="Cichocki N."/>
            <person name="Clum A."/>
            <person name="Dockter R.B."/>
            <person name="Fauchery L."/>
            <person name="Guy J."/>
            <person name="Iotti M."/>
            <person name="Le Tacon F."/>
            <person name="Lindquist E.A."/>
            <person name="Lipzen A."/>
            <person name="Malagnac F."/>
            <person name="Mello A."/>
            <person name="Molinier V."/>
            <person name="Miyauchi S."/>
            <person name="Poulain J."/>
            <person name="Riccioni C."/>
            <person name="Rubini A."/>
            <person name="Sitrit Y."/>
            <person name="Splivallo R."/>
            <person name="Traeger S."/>
            <person name="Wang M."/>
            <person name="Zifcakova L."/>
            <person name="Wipf D."/>
            <person name="Zambonelli A."/>
            <person name="Paolocci F."/>
            <person name="Nowrousian M."/>
            <person name="Ottonello S."/>
            <person name="Baldrian P."/>
            <person name="Spatafora J.W."/>
            <person name="Henrissat B."/>
            <person name="Nagy L.G."/>
            <person name="Aury J.M."/>
            <person name="Wincker P."/>
            <person name="Grigoriev I.V."/>
            <person name="Bonfante P."/>
            <person name="Martin F.M."/>
        </authorList>
    </citation>
    <scope>NUCLEOTIDE SEQUENCE [LARGE SCALE GENOMIC DNA]</scope>
    <source>
        <strain evidence="10 11">ATCC MYA-4762</strain>
    </source>
</reference>
<dbReference type="AlphaFoldDB" id="A0A3N4M3Q8"/>
<evidence type="ECO:0000256" key="8">
    <source>
        <dbReference type="SAM" id="MobiDB-lite"/>
    </source>
</evidence>
<dbReference type="InterPro" id="IPR045863">
    <property type="entry name" value="CorA_TM1_TM2"/>
</dbReference>
<dbReference type="EMBL" id="ML121527">
    <property type="protein sequence ID" value="RPB29784.1"/>
    <property type="molecule type" value="Genomic_DNA"/>
</dbReference>
<protein>
    <recommendedName>
        <fullName evidence="12">Cora-domain-containing protein</fullName>
    </recommendedName>
</protein>
<evidence type="ECO:0000256" key="2">
    <source>
        <dbReference type="ARBA" id="ARBA00009765"/>
    </source>
</evidence>
<evidence type="ECO:0000256" key="7">
    <source>
        <dbReference type="ARBA" id="ARBA00023136"/>
    </source>
</evidence>
<feature type="region of interest" description="Disordered" evidence="8">
    <location>
        <begin position="1"/>
        <end position="60"/>
    </location>
</feature>
<dbReference type="InterPro" id="IPR045861">
    <property type="entry name" value="CorA_cytoplasmic_dom"/>
</dbReference>
<evidence type="ECO:0008006" key="12">
    <source>
        <dbReference type="Google" id="ProtNLM"/>
    </source>
</evidence>
<keyword evidence="3" id="KW-0813">Transport</keyword>
<evidence type="ECO:0000313" key="10">
    <source>
        <dbReference type="EMBL" id="RPB29784.1"/>
    </source>
</evidence>
<comment type="similarity">
    <text evidence="2">Belongs to the CorA metal ion transporter (MIT) (TC 1.A.35) family.</text>
</comment>
<evidence type="ECO:0000313" key="11">
    <source>
        <dbReference type="Proteomes" id="UP000267821"/>
    </source>
</evidence>
<dbReference type="STRING" id="1051890.A0A3N4M3Q8"/>
<evidence type="ECO:0000256" key="3">
    <source>
        <dbReference type="ARBA" id="ARBA00022448"/>
    </source>
</evidence>
<evidence type="ECO:0000256" key="5">
    <source>
        <dbReference type="ARBA" id="ARBA00022692"/>
    </source>
</evidence>
<accession>A0A3N4M3Q8</accession>
<dbReference type="GO" id="GO:0000287">
    <property type="term" value="F:magnesium ion binding"/>
    <property type="evidence" value="ECO:0007669"/>
    <property type="project" value="TreeGrafter"/>
</dbReference>
<dbReference type="SUPFAM" id="SSF143865">
    <property type="entry name" value="CorA soluble domain-like"/>
    <property type="match status" value="1"/>
</dbReference>
<dbReference type="GO" id="GO:0005886">
    <property type="term" value="C:plasma membrane"/>
    <property type="evidence" value="ECO:0007669"/>
    <property type="project" value="UniProtKB-SubCell"/>
</dbReference>
<sequence length="551" mass="61758">MLDPPQPPKTPEDRPQNPSAVEALLTPQSPTSGIGIPARRFSTVSASGPRRRGPSNTVKNSKYVTLIPGSEPGLSPDSKVDLHTRCGITVVDFSQDQVIQTELENDSLREFLEEDRPEWSLVRWINLNGLSWDCISAVAKKYNLHSLALEDLLNTKNRTKCDWYSDHAFINLTMLKLVHATECNPAEKPLGRPPTFLQRIFGRHRKSESDAVILPVTAAVDSDNGWTNQPFQREYKSLQHYYGGAANAERVAFMEKHTTLAAKKMLVGVEQVSIFLTSCNTVISFFENSADDVEPPILERLGSEHTVLRSSCDASMVVQSIVDAVIDLAFPVIHAYQDVMADLEVSVITSPDIQHTSALYILTSELSLLKQTIAPVVGLINSLKGHKLDPSRKLPGGAVYGVEISEMGKTYLTDVEDHCVMMMERLDTMKRGADNMIDLIFNTIGSLQNESMKKLTLVTILFLPLTFLTGYFGMNFEIMDSVKTHSEAYFWKIAIPLAFFTALWLLGRTLFRKLGIKFNQRSYKKQKEERKRAEVKFGIGGLQRRETFREG</sequence>
<dbReference type="Gene3D" id="3.30.460.20">
    <property type="entry name" value="CorA soluble domain-like"/>
    <property type="match status" value="1"/>
</dbReference>
<evidence type="ECO:0000256" key="4">
    <source>
        <dbReference type="ARBA" id="ARBA00022475"/>
    </source>
</evidence>
<dbReference type="InParanoid" id="A0A3N4M3Q8"/>
<comment type="subcellular location">
    <subcellularLocation>
        <location evidence="1">Cell membrane</location>
        <topology evidence="1">Multi-pass membrane protein</topology>
    </subcellularLocation>
</comment>
<evidence type="ECO:0000256" key="1">
    <source>
        <dbReference type="ARBA" id="ARBA00004651"/>
    </source>
</evidence>
<dbReference type="InterPro" id="IPR002523">
    <property type="entry name" value="MgTranspt_CorA/ZnTranspt_ZntB"/>
</dbReference>
<organism evidence="10 11">
    <name type="scientific">Terfezia boudieri ATCC MYA-4762</name>
    <dbReference type="NCBI Taxonomy" id="1051890"/>
    <lineage>
        <taxon>Eukaryota</taxon>
        <taxon>Fungi</taxon>
        <taxon>Dikarya</taxon>
        <taxon>Ascomycota</taxon>
        <taxon>Pezizomycotina</taxon>
        <taxon>Pezizomycetes</taxon>
        <taxon>Pezizales</taxon>
        <taxon>Pezizaceae</taxon>
        <taxon>Terfezia</taxon>
    </lineage>
</organism>
<gene>
    <name evidence="10" type="ORF">L211DRAFT_816639</name>
</gene>
<dbReference type="Pfam" id="PF01544">
    <property type="entry name" value="CorA"/>
    <property type="match status" value="1"/>
</dbReference>
<keyword evidence="6 9" id="KW-1133">Transmembrane helix</keyword>
<feature type="transmembrane region" description="Helical" evidence="9">
    <location>
        <begin position="455"/>
        <end position="474"/>
    </location>
</feature>
<dbReference type="PANTHER" id="PTHR46494">
    <property type="entry name" value="CORA FAMILY METAL ION TRANSPORTER (EUROFUNG)"/>
    <property type="match status" value="1"/>
</dbReference>
<keyword evidence="11" id="KW-1185">Reference proteome</keyword>
<proteinExistence type="inferred from homology"/>
<keyword evidence="4" id="KW-1003">Cell membrane</keyword>
<evidence type="ECO:0000256" key="9">
    <source>
        <dbReference type="SAM" id="Phobius"/>
    </source>
</evidence>
<dbReference type="OrthoDB" id="165352at2759"/>
<dbReference type="SUPFAM" id="SSF144083">
    <property type="entry name" value="Magnesium transport protein CorA, transmembrane region"/>
    <property type="match status" value="1"/>
</dbReference>
<dbReference type="GO" id="GO:0050897">
    <property type="term" value="F:cobalt ion binding"/>
    <property type="evidence" value="ECO:0007669"/>
    <property type="project" value="TreeGrafter"/>
</dbReference>